<reference evidence="1" key="1">
    <citation type="journal article" date="2011" name="PLoS Biol.">
        <title>Gene gain and loss during evolution of obligate parasitism in the white rust pathogen of Arabidopsis thaliana.</title>
        <authorList>
            <person name="Kemen E."/>
            <person name="Gardiner A."/>
            <person name="Schultz-Larsen T."/>
            <person name="Kemen A.C."/>
            <person name="Balmuth A.L."/>
            <person name="Robert-Seilaniantz A."/>
            <person name="Bailey K."/>
            <person name="Holub E."/>
            <person name="Studholme D.J."/>
            <person name="Maclean D."/>
            <person name="Jones J.D."/>
        </authorList>
    </citation>
    <scope>NUCLEOTIDE SEQUENCE</scope>
</reference>
<dbReference type="HOGENOM" id="CLU_2296949_0_0_1"/>
<reference evidence="1" key="2">
    <citation type="submission" date="2011-02" db="EMBL/GenBank/DDBJ databases">
        <authorList>
            <person name="MacLean D."/>
        </authorList>
    </citation>
    <scope>NUCLEOTIDE SEQUENCE</scope>
</reference>
<evidence type="ECO:0000313" key="1">
    <source>
        <dbReference type="EMBL" id="CCA26805.1"/>
    </source>
</evidence>
<organism evidence="1">
    <name type="scientific">Albugo laibachii Nc14</name>
    <dbReference type="NCBI Taxonomy" id="890382"/>
    <lineage>
        <taxon>Eukaryota</taxon>
        <taxon>Sar</taxon>
        <taxon>Stramenopiles</taxon>
        <taxon>Oomycota</taxon>
        <taxon>Peronosporomycetes</taxon>
        <taxon>Albuginales</taxon>
        <taxon>Albuginaceae</taxon>
        <taxon>Albugo</taxon>
    </lineage>
</organism>
<accession>F0WZ88</accession>
<protein>
    <submittedName>
        <fullName evidence="1">AlNc14C417G11494 protein</fullName>
    </submittedName>
</protein>
<name>F0WZ88_9STRA</name>
<dbReference type="EMBL" id="FR824460">
    <property type="protein sequence ID" value="CCA26805.1"/>
    <property type="molecule type" value="Genomic_DNA"/>
</dbReference>
<dbReference type="AlphaFoldDB" id="F0WZ88"/>
<sequence length="101" mass="11948">MFGLKKQLFEVEVHIADISHFRKRDTYWMMRHKNVSPMCTSLIVCTHAATFNCKKLCPLHVDNQSDIRFQEYPIKNINRLIEEYILLANHLIACHLTQCTE</sequence>
<gene>
    <name evidence="1" type="primary">AlNc14C417G11494</name>
    <name evidence="1" type="ORF">ALNC14_129490</name>
</gene>
<proteinExistence type="predicted"/>